<dbReference type="RefSeq" id="WP_182923094.1">
    <property type="nucleotide sequence ID" value="NZ_WNXD01000002.1"/>
</dbReference>
<evidence type="ECO:0000313" key="2">
    <source>
        <dbReference type="EMBL" id="MBB2146439.1"/>
    </source>
</evidence>
<dbReference type="AlphaFoldDB" id="A0A923E2P8"/>
<dbReference type="EMBL" id="WNXD01000002">
    <property type="protein sequence ID" value="MBB2146439.1"/>
    <property type="molecule type" value="Genomic_DNA"/>
</dbReference>
<name>A0A923E2P8_9SPHI</name>
<dbReference type="SUPFAM" id="SSF53448">
    <property type="entry name" value="Nucleotide-diphospho-sugar transferases"/>
    <property type="match status" value="1"/>
</dbReference>
<dbReference type="Proteomes" id="UP000601055">
    <property type="component" value="Unassembled WGS sequence"/>
</dbReference>
<dbReference type="InterPro" id="IPR059123">
    <property type="entry name" value="StrF_dom"/>
</dbReference>
<proteinExistence type="predicted"/>
<comment type="caution">
    <text evidence="2">The sequence shown here is derived from an EMBL/GenBank/DDBJ whole genome shotgun (WGS) entry which is preliminary data.</text>
</comment>
<evidence type="ECO:0000259" key="1">
    <source>
        <dbReference type="Pfam" id="PF13712"/>
    </source>
</evidence>
<accession>A0A923E2P8</accession>
<reference evidence="2" key="1">
    <citation type="submission" date="2019-11" db="EMBL/GenBank/DDBJ databases">
        <title>Description of Pedobacter sp. LMG 31464T.</title>
        <authorList>
            <person name="Carlier A."/>
            <person name="Qi S."/>
            <person name="Vandamme P."/>
        </authorList>
    </citation>
    <scope>NUCLEOTIDE SEQUENCE</scope>
    <source>
        <strain evidence="2">LMG 31464</strain>
    </source>
</reference>
<keyword evidence="3" id="KW-1185">Reference proteome</keyword>
<evidence type="ECO:0000313" key="3">
    <source>
        <dbReference type="Proteomes" id="UP000601055"/>
    </source>
</evidence>
<organism evidence="2 3">
    <name type="scientific">Pedobacter planticolens</name>
    <dbReference type="NCBI Taxonomy" id="2679964"/>
    <lineage>
        <taxon>Bacteria</taxon>
        <taxon>Pseudomonadati</taxon>
        <taxon>Bacteroidota</taxon>
        <taxon>Sphingobacteriia</taxon>
        <taxon>Sphingobacteriales</taxon>
        <taxon>Sphingobacteriaceae</taxon>
        <taxon>Pedobacter</taxon>
    </lineage>
</organism>
<feature type="domain" description="Streptomycin biosynthesis protein StrF" evidence="1">
    <location>
        <begin position="20"/>
        <end position="210"/>
    </location>
</feature>
<dbReference type="Gene3D" id="3.90.550.10">
    <property type="entry name" value="Spore Coat Polysaccharide Biosynthesis Protein SpsA, Chain A"/>
    <property type="match status" value="1"/>
</dbReference>
<gene>
    <name evidence="2" type="ORF">GM921_13135</name>
</gene>
<dbReference type="Pfam" id="PF13712">
    <property type="entry name" value="Glyco_tranf_2_5"/>
    <property type="match status" value="1"/>
</dbReference>
<dbReference type="InterPro" id="IPR029044">
    <property type="entry name" value="Nucleotide-diphossugar_trans"/>
</dbReference>
<sequence length="298" mass="34294">MISIIISSVNEVLLKNIKINVAETIGVEHEIIAIDNSKGEKGICEIYNLGAKLAKYDVLCFMHEDIKIHTLNWGEVVRHTFHDNKKLGLIGIAGSQYKSLTPSGWHCYGIDAEIQYFNIIQNYKFSKKEKSTEYSNPTAVKLAKVVCIDGVWFCCTREAVLSYPFDENLLKGFHGYDLDFALGINQNYEVGVTFEVLIEHFSEGNFNKAWLSEILKVHAKWREKLPINLAQLPQNKILLEEKRAFRSILKRMWNEGFSIAAMHSLLWDSRRSKLMTVGLFVKIYSQLIKYVFKSRQSF</sequence>
<protein>
    <recommendedName>
        <fullName evidence="1">Streptomycin biosynthesis protein StrF domain-containing protein</fullName>
    </recommendedName>
</protein>